<dbReference type="AlphaFoldDB" id="A0AAD7DL68"/>
<reference evidence="1" key="1">
    <citation type="submission" date="2023-03" db="EMBL/GenBank/DDBJ databases">
        <title>Massive genome expansion in bonnet fungi (Mycena s.s.) driven by repeated elements and novel gene families across ecological guilds.</title>
        <authorList>
            <consortium name="Lawrence Berkeley National Laboratory"/>
            <person name="Harder C.B."/>
            <person name="Miyauchi S."/>
            <person name="Viragh M."/>
            <person name="Kuo A."/>
            <person name="Thoen E."/>
            <person name="Andreopoulos B."/>
            <person name="Lu D."/>
            <person name="Skrede I."/>
            <person name="Drula E."/>
            <person name="Henrissat B."/>
            <person name="Morin E."/>
            <person name="Kohler A."/>
            <person name="Barry K."/>
            <person name="LaButti K."/>
            <person name="Morin E."/>
            <person name="Salamov A."/>
            <person name="Lipzen A."/>
            <person name="Mereny Z."/>
            <person name="Hegedus B."/>
            <person name="Baldrian P."/>
            <person name="Stursova M."/>
            <person name="Weitz H."/>
            <person name="Taylor A."/>
            <person name="Grigoriev I.V."/>
            <person name="Nagy L.G."/>
            <person name="Martin F."/>
            <person name="Kauserud H."/>
        </authorList>
    </citation>
    <scope>NUCLEOTIDE SEQUENCE</scope>
    <source>
        <strain evidence="1">CBHHK067</strain>
    </source>
</reference>
<dbReference type="Gene3D" id="1.20.1280.50">
    <property type="match status" value="1"/>
</dbReference>
<evidence type="ECO:0000313" key="1">
    <source>
        <dbReference type="EMBL" id="KAJ7693882.1"/>
    </source>
</evidence>
<accession>A0AAD7DL68</accession>
<name>A0AAD7DL68_MYCRO</name>
<protein>
    <recommendedName>
        <fullName evidence="3">F-box domain-containing protein</fullName>
    </recommendedName>
</protein>
<gene>
    <name evidence="1" type="ORF">B0H17DRAFT_1058552</name>
</gene>
<dbReference type="Proteomes" id="UP001221757">
    <property type="component" value="Unassembled WGS sequence"/>
</dbReference>
<sequence length="256" mass="29340">MQAQLEDLKRELNSIVYPVLTLPPEISSEIFLHCIPSTRRLDVVNIDEAPLLLMRACSAWREIAVSTPALWSTLDINFAKNLPPHHSSEIVDTWLSRARLCPLSVTIISPWFGISDLVPFLESLRRHPGGMRSLELNLILEDYKRMAKHRMSFPLLQNLTIRLTQNENPGSICVGTFDNVPMLHELLMDFLSPSFIILPWQQITKFTAGWYTLVECSEALHLMPNIMECRFVTRFNSDDGVPSDSISHPKYSRLLW</sequence>
<comment type="caution">
    <text evidence="1">The sequence shown here is derived from an EMBL/GenBank/DDBJ whole genome shotgun (WGS) entry which is preliminary data.</text>
</comment>
<proteinExistence type="predicted"/>
<keyword evidence="2" id="KW-1185">Reference proteome</keyword>
<evidence type="ECO:0008006" key="3">
    <source>
        <dbReference type="Google" id="ProtNLM"/>
    </source>
</evidence>
<dbReference type="EMBL" id="JARKIE010000044">
    <property type="protein sequence ID" value="KAJ7693882.1"/>
    <property type="molecule type" value="Genomic_DNA"/>
</dbReference>
<evidence type="ECO:0000313" key="2">
    <source>
        <dbReference type="Proteomes" id="UP001221757"/>
    </source>
</evidence>
<organism evidence="1 2">
    <name type="scientific">Mycena rosella</name>
    <name type="common">Pink bonnet</name>
    <name type="synonym">Agaricus rosellus</name>
    <dbReference type="NCBI Taxonomy" id="1033263"/>
    <lineage>
        <taxon>Eukaryota</taxon>
        <taxon>Fungi</taxon>
        <taxon>Dikarya</taxon>
        <taxon>Basidiomycota</taxon>
        <taxon>Agaricomycotina</taxon>
        <taxon>Agaricomycetes</taxon>
        <taxon>Agaricomycetidae</taxon>
        <taxon>Agaricales</taxon>
        <taxon>Marasmiineae</taxon>
        <taxon>Mycenaceae</taxon>
        <taxon>Mycena</taxon>
    </lineage>
</organism>